<feature type="transmembrane region" description="Helical" evidence="1">
    <location>
        <begin position="98"/>
        <end position="115"/>
    </location>
</feature>
<dbReference type="PATRIC" id="fig|1230454.4.peg.962"/>
<dbReference type="EMBL" id="AOJI01000017">
    <property type="protein sequence ID" value="EMA68902.1"/>
    <property type="molecule type" value="Genomic_DNA"/>
</dbReference>
<proteinExistence type="predicted"/>
<keyword evidence="3" id="KW-1185">Reference proteome</keyword>
<organism evidence="2 3">
    <name type="scientific">Halorubrum aidingense JCM 13560</name>
    <dbReference type="NCBI Taxonomy" id="1230454"/>
    <lineage>
        <taxon>Archaea</taxon>
        <taxon>Methanobacteriati</taxon>
        <taxon>Methanobacteriota</taxon>
        <taxon>Stenosarchaea group</taxon>
        <taxon>Halobacteria</taxon>
        <taxon>Halobacteriales</taxon>
        <taxon>Haloferacaceae</taxon>
        <taxon>Halorubrum</taxon>
    </lineage>
</organism>
<dbReference type="AlphaFoldDB" id="M0PFM0"/>
<evidence type="ECO:0000313" key="3">
    <source>
        <dbReference type="Proteomes" id="UP000011575"/>
    </source>
</evidence>
<dbReference type="Proteomes" id="UP000011575">
    <property type="component" value="Unassembled WGS sequence"/>
</dbReference>
<name>M0PFM0_9EURY</name>
<keyword evidence="1" id="KW-1133">Transmembrane helix</keyword>
<keyword evidence="1" id="KW-0472">Membrane</keyword>
<evidence type="ECO:0000313" key="2">
    <source>
        <dbReference type="EMBL" id="EMA68902.1"/>
    </source>
</evidence>
<keyword evidence="1" id="KW-0812">Transmembrane</keyword>
<sequence length="117" mass="11054">MIAPATLGLGVAAIGALVYAIGVERSRAAASKAGSGVKRGATSSVAAGAAGAGLGLQFGGDLVNAILAEPGFTLAAVTGIFGSLGTGGLLGDVTGGQFLLAGLIAFLVIYSVFGGDD</sequence>
<reference evidence="2 3" key="1">
    <citation type="journal article" date="2014" name="PLoS Genet.">
        <title>Phylogenetically driven sequencing of extremely halophilic archaea reveals strategies for static and dynamic osmo-response.</title>
        <authorList>
            <person name="Becker E.A."/>
            <person name="Seitzer P.M."/>
            <person name="Tritt A."/>
            <person name="Larsen D."/>
            <person name="Krusor M."/>
            <person name="Yao A.I."/>
            <person name="Wu D."/>
            <person name="Madern D."/>
            <person name="Eisen J.A."/>
            <person name="Darling A.E."/>
            <person name="Facciotti M.T."/>
        </authorList>
    </citation>
    <scope>NUCLEOTIDE SEQUENCE [LARGE SCALE GENOMIC DNA]</scope>
    <source>
        <strain evidence="2 3">JCM 13560</strain>
    </source>
</reference>
<dbReference type="RefSeq" id="WP_007999070.1">
    <property type="nucleotide sequence ID" value="NZ_AOJI01000017.1"/>
</dbReference>
<protein>
    <submittedName>
        <fullName evidence="2">Uncharacterized protein</fullName>
    </submittedName>
</protein>
<evidence type="ECO:0000256" key="1">
    <source>
        <dbReference type="SAM" id="Phobius"/>
    </source>
</evidence>
<accession>M0PFM0</accession>
<comment type="caution">
    <text evidence="2">The sequence shown here is derived from an EMBL/GenBank/DDBJ whole genome shotgun (WGS) entry which is preliminary data.</text>
</comment>
<dbReference type="STRING" id="1230454.C461_04707"/>
<gene>
    <name evidence="2" type="ORF">C461_04707</name>
</gene>
<feature type="transmembrane region" description="Helical" evidence="1">
    <location>
        <begin position="72"/>
        <end position="91"/>
    </location>
</feature>